<evidence type="ECO:0000256" key="1">
    <source>
        <dbReference type="SAM" id="MobiDB-lite"/>
    </source>
</evidence>
<dbReference type="AlphaFoldDB" id="A0A8J3SPR1"/>
<accession>A0A8J3SPR1</accession>
<organism evidence="2 3">
    <name type="scientific">Planobispora siamensis</name>
    <dbReference type="NCBI Taxonomy" id="936338"/>
    <lineage>
        <taxon>Bacteria</taxon>
        <taxon>Bacillati</taxon>
        <taxon>Actinomycetota</taxon>
        <taxon>Actinomycetes</taxon>
        <taxon>Streptosporangiales</taxon>
        <taxon>Streptosporangiaceae</taxon>
        <taxon>Planobispora</taxon>
    </lineage>
</organism>
<keyword evidence="3" id="KW-1185">Reference proteome</keyword>
<dbReference type="EMBL" id="BOOJ01000077">
    <property type="protein sequence ID" value="GIH97124.1"/>
    <property type="molecule type" value="Genomic_DNA"/>
</dbReference>
<protein>
    <submittedName>
        <fullName evidence="2">Uncharacterized protein</fullName>
    </submittedName>
</protein>
<evidence type="ECO:0000313" key="3">
    <source>
        <dbReference type="Proteomes" id="UP000619788"/>
    </source>
</evidence>
<name>A0A8J3SPR1_9ACTN</name>
<sequence>MAVAAAGICLVAACGADPVPSDPPGRTPPSSVAPGVTAPPSATPSPGGVSSGVTPARRPAEEIAAAPEWRTVPGPPLRPSHALVDVAASGPSDVWAVGYQYGAEDREGTPAVVRWDGSRWREIKVGADEVYRMEGVSVRGPDDVWVVGNGESVFAAHWDGRRWTPHRPFGVAQDHRLTDVAASDGRAWFGANSPGGAWIVEWTGDRFRNVTRSPATIEAITAGGGHVWAVGHAGAEGPMVWHGTGRSWESQRLQEIPGGRLYQVWQVSPSEVWAVGEVVTGSDDIYGRHPAEPLVVRWDGSKWTRVQIPVPRGSLYGVTASGGEVWIGGVDADHPGRPLMLRVDGAQPTARYGPLLRTPEPEQQYEVSDDVSRTVITAVPDSRTVWAVGAVGWGDTETSFALRR</sequence>
<feature type="region of interest" description="Disordered" evidence="1">
    <location>
        <begin position="18"/>
        <end position="57"/>
    </location>
</feature>
<gene>
    <name evidence="2" type="ORF">Psi01_77540</name>
</gene>
<evidence type="ECO:0000313" key="2">
    <source>
        <dbReference type="EMBL" id="GIH97124.1"/>
    </source>
</evidence>
<reference evidence="2 3" key="1">
    <citation type="submission" date="2021-01" db="EMBL/GenBank/DDBJ databases">
        <title>Whole genome shotgun sequence of Planobispora siamensis NBRC 107568.</title>
        <authorList>
            <person name="Komaki H."/>
            <person name="Tamura T."/>
        </authorList>
    </citation>
    <scope>NUCLEOTIDE SEQUENCE [LARGE SCALE GENOMIC DNA]</scope>
    <source>
        <strain evidence="2 3">NBRC 107568</strain>
    </source>
</reference>
<dbReference type="SUPFAM" id="SSF63829">
    <property type="entry name" value="Calcium-dependent phosphotriesterase"/>
    <property type="match status" value="1"/>
</dbReference>
<proteinExistence type="predicted"/>
<dbReference type="Proteomes" id="UP000619788">
    <property type="component" value="Unassembled WGS sequence"/>
</dbReference>
<comment type="caution">
    <text evidence="2">The sequence shown here is derived from an EMBL/GenBank/DDBJ whole genome shotgun (WGS) entry which is preliminary data.</text>
</comment>